<dbReference type="Proteomes" id="UP001281410">
    <property type="component" value="Unassembled WGS sequence"/>
</dbReference>
<evidence type="ECO:0000313" key="2">
    <source>
        <dbReference type="Proteomes" id="UP001281410"/>
    </source>
</evidence>
<organism evidence="1 2">
    <name type="scientific">Dipteronia sinensis</name>
    <dbReference type="NCBI Taxonomy" id="43782"/>
    <lineage>
        <taxon>Eukaryota</taxon>
        <taxon>Viridiplantae</taxon>
        <taxon>Streptophyta</taxon>
        <taxon>Embryophyta</taxon>
        <taxon>Tracheophyta</taxon>
        <taxon>Spermatophyta</taxon>
        <taxon>Magnoliopsida</taxon>
        <taxon>eudicotyledons</taxon>
        <taxon>Gunneridae</taxon>
        <taxon>Pentapetalae</taxon>
        <taxon>rosids</taxon>
        <taxon>malvids</taxon>
        <taxon>Sapindales</taxon>
        <taxon>Sapindaceae</taxon>
        <taxon>Hippocastanoideae</taxon>
        <taxon>Acereae</taxon>
        <taxon>Dipteronia</taxon>
    </lineage>
</organism>
<dbReference type="EMBL" id="JANJYJ010000005">
    <property type="protein sequence ID" value="KAK3213328.1"/>
    <property type="molecule type" value="Genomic_DNA"/>
</dbReference>
<accession>A0AAE0AH38</accession>
<reference evidence="1" key="1">
    <citation type="journal article" date="2023" name="Plant J.">
        <title>Genome sequences and population genomics provide insights into the demographic history, inbreeding, and mutation load of two 'living fossil' tree species of Dipteronia.</title>
        <authorList>
            <person name="Feng Y."/>
            <person name="Comes H.P."/>
            <person name="Chen J."/>
            <person name="Zhu S."/>
            <person name="Lu R."/>
            <person name="Zhang X."/>
            <person name="Li P."/>
            <person name="Qiu J."/>
            <person name="Olsen K.M."/>
            <person name="Qiu Y."/>
        </authorList>
    </citation>
    <scope>NUCLEOTIDE SEQUENCE</scope>
    <source>
        <strain evidence="1">NBL</strain>
    </source>
</reference>
<gene>
    <name evidence="1" type="ORF">Dsin_018034</name>
</gene>
<sequence>MLELAQFNAEKHQIRQSIGKDGKIERTSTEVSKTQLTKIISLMSNLYRSYLMYRDSVFGQKINYSTYLKVFPSLDIIPRQRKMTMEYRVYIETFLEALENFY</sequence>
<keyword evidence="2" id="KW-1185">Reference proteome</keyword>
<evidence type="ECO:0000313" key="1">
    <source>
        <dbReference type="EMBL" id="KAK3213328.1"/>
    </source>
</evidence>
<proteinExistence type="predicted"/>
<dbReference type="AlphaFoldDB" id="A0AAE0AH38"/>
<name>A0AAE0AH38_9ROSI</name>
<comment type="caution">
    <text evidence="1">The sequence shown here is derived from an EMBL/GenBank/DDBJ whole genome shotgun (WGS) entry which is preliminary data.</text>
</comment>
<protein>
    <submittedName>
        <fullName evidence="1">Uncharacterized protein</fullName>
    </submittedName>
</protein>